<gene>
    <name evidence="2" type="ORF">NG895_08840</name>
</gene>
<evidence type="ECO:0000313" key="3">
    <source>
        <dbReference type="Proteomes" id="UP001155241"/>
    </source>
</evidence>
<organism evidence="2 3">
    <name type="scientific">Aeoliella straminimaris</name>
    <dbReference type="NCBI Taxonomy" id="2954799"/>
    <lineage>
        <taxon>Bacteria</taxon>
        <taxon>Pseudomonadati</taxon>
        <taxon>Planctomycetota</taxon>
        <taxon>Planctomycetia</taxon>
        <taxon>Pirellulales</taxon>
        <taxon>Lacipirellulaceae</taxon>
        <taxon>Aeoliella</taxon>
    </lineage>
</organism>
<keyword evidence="2" id="KW-0121">Carboxypeptidase</keyword>
<sequence length="420" mass="46541">MIQRNYLVLYLYLAIAGLLLAAIAPRPSDGQETGQRSASDQIDGQGATASGANDTSSQLSQLLTKIERLEQKVDKLSAAPSEFSRVTVRVVDPQGRPQQGYEVKLESKGEVRRATARGVSDADGLALDRQLPYGDYTLHASNDRWRYSARVRDVTIEVGSPLELNIVAPAAEETCEIRLSCNLSIDDFRGLPFGEHWVVEERTSHTHAAPEPGESTDDWQTFPTVGDGIERVAAKVQLAVSQVVEQPNGDKWTWKWDDAEGEDLSSKAYLVSSESIHVMKDNRRNQMTRIEQKADYFSKLIKDSDDWQERRECLGYAPLTLEQGQQPPTTITLPAGVIDVEIVDLYGRPTPAVVEIIAANESKNNKSLQAADEIWLEASIHDSSEWWQQALDETWGDKAETQVELGPGETQTIVVGHQAD</sequence>
<comment type="caution">
    <text evidence="2">The sequence shown here is derived from an EMBL/GenBank/DDBJ whole genome shotgun (WGS) entry which is preliminary data.</text>
</comment>
<name>A0A9X2F999_9BACT</name>
<dbReference type="EMBL" id="JAMXLR010000028">
    <property type="protein sequence ID" value="MCO6044013.1"/>
    <property type="molecule type" value="Genomic_DNA"/>
</dbReference>
<proteinExistence type="predicted"/>
<dbReference type="Proteomes" id="UP001155241">
    <property type="component" value="Unassembled WGS sequence"/>
</dbReference>
<dbReference type="AlphaFoldDB" id="A0A9X2F999"/>
<keyword evidence="2" id="KW-0645">Protease</keyword>
<protein>
    <submittedName>
        <fullName evidence="2">Carboxypeptidase-like regulatory domain-containing protein</fullName>
    </submittedName>
</protein>
<accession>A0A9X2F999</accession>
<reference evidence="2" key="1">
    <citation type="submission" date="2022-06" db="EMBL/GenBank/DDBJ databases">
        <title>Aeoliella straminimaris, a novel planctomycete from sediments.</title>
        <authorList>
            <person name="Vitorino I.R."/>
            <person name="Lage O.M."/>
        </authorList>
    </citation>
    <scope>NUCLEOTIDE SEQUENCE</scope>
    <source>
        <strain evidence="2">ICT_H6.2</strain>
    </source>
</reference>
<dbReference type="GO" id="GO:0030246">
    <property type="term" value="F:carbohydrate binding"/>
    <property type="evidence" value="ECO:0007669"/>
    <property type="project" value="InterPro"/>
</dbReference>
<dbReference type="GO" id="GO:0004180">
    <property type="term" value="F:carboxypeptidase activity"/>
    <property type="evidence" value="ECO:0007669"/>
    <property type="project" value="UniProtKB-KW"/>
</dbReference>
<keyword evidence="2" id="KW-0378">Hydrolase</keyword>
<keyword evidence="3" id="KW-1185">Reference proteome</keyword>
<dbReference type="RefSeq" id="WP_252852119.1">
    <property type="nucleotide sequence ID" value="NZ_JAMXLR010000028.1"/>
</dbReference>
<feature type="region of interest" description="Disordered" evidence="1">
    <location>
        <begin position="27"/>
        <end position="56"/>
    </location>
</feature>
<dbReference type="InterPro" id="IPR013784">
    <property type="entry name" value="Carb-bd-like_fold"/>
</dbReference>
<dbReference type="Pfam" id="PF13620">
    <property type="entry name" value="CarboxypepD_reg"/>
    <property type="match status" value="1"/>
</dbReference>
<feature type="compositionally biased region" description="Polar residues" evidence="1">
    <location>
        <begin position="30"/>
        <end position="56"/>
    </location>
</feature>
<dbReference type="SUPFAM" id="SSF49452">
    <property type="entry name" value="Starch-binding domain-like"/>
    <property type="match status" value="1"/>
</dbReference>
<evidence type="ECO:0000313" key="2">
    <source>
        <dbReference type="EMBL" id="MCO6044013.1"/>
    </source>
</evidence>
<evidence type="ECO:0000256" key="1">
    <source>
        <dbReference type="SAM" id="MobiDB-lite"/>
    </source>
</evidence>